<dbReference type="OrthoDB" id="9897327at2"/>
<name>A0A0J8UGX5_9MYCO</name>
<protein>
    <submittedName>
        <fullName evidence="1">Uncharacterized protein</fullName>
    </submittedName>
</protein>
<proteinExistence type="predicted"/>
<dbReference type="PATRIC" id="fig|451644.5.peg.1283"/>
<gene>
    <name evidence="1" type="ORF">ACT17_06295</name>
</gene>
<dbReference type="Proteomes" id="UP000037594">
    <property type="component" value="Unassembled WGS sequence"/>
</dbReference>
<accession>A0A0J8UGX5</accession>
<organism evidence="1 2">
    <name type="scientific">Mycolicibacterium conceptionense</name>
    <dbReference type="NCBI Taxonomy" id="451644"/>
    <lineage>
        <taxon>Bacteria</taxon>
        <taxon>Bacillati</taxon>
        <taxon>Actinomycetota</taxon>
        <taxon>Actinomycetes</taxon>
        <taxon>Mycobacteriales</taxon>
        <taxon>Mycobacteriaceae</taxon>
        <taxon>Mycolicibacterium</taxon>
    </lineage>
</organism>
<evidence type="ECO:0000313" key="1">
    <source>
        <dbReference type="EMBL" id="KMV19645.1"/>
    </source>
</evidence>
<dbReference type="AlphaFoldDB" id="A0A0J8UGX5"/>
<reference evidence="1 2" key="1">
    <citation type="submission" date="2015-06" db="EMBL/GenBank/DDBJ databases">
        <title>Genome sequence of Mycobacterium conceptionense strain MLE.</title>
        <authorList>
            <person name="Greninger A.L."/>
            <person name="Cunningham G."/>
            <person name="Chiu C.Y."/>
            <person name="Miller S."/>
        </authorList>
    </citation>
    <scope>NUCLEOTIDE SEQUENCE [LARGE SCALE GENOMIC DNA]</scope>
    <source>
        <strain evidence="1 2">MLE</strain>
    </source>
</reference>
<dbReference type="RefSeq" id="WP_048895588.1">
    <property type="nucleotide sequence ID" value="NZ_LFOD01000003.1"/>
</dbReference>
<dbReference type="EMBL" id="LFOD01000003">
    <property type="protein sequence ID" value="KMV19645.1"/>
    <property type="molecule type" value="Genomic_DNA"/>
</dbReference>
<comment type="caution">
    <text evidence="1">The sequence shown here is derived from an EMBL/GenBank/DDBJ whole genome shotgun (WGS) entry which is preliminary data.</text>
</comment>
<evidence type="ECO:0000313" key="2">
    <source>
        <dbReference type="Proteomes" id="UP000037594"/>
    </source>
</evidence>
<sequence>MANINTSEMWLVYQSDNGKYYAQPWGDVATAGGLIDPDTGDDMEVIGWTTNAADAAGWTA</sequence>